<keyword evidence="2" id="KW-0012">Acyltransferase</keyword>
<dbReference type="GO" id="GO:0016747">
    <property type="term" value="F:acyltransferase activity, transferring groups other than amino-acyl groups"/>
    <property type="evidence" value="ECO:0007669"/>
    <property type="project" value="InterPro"/>
</dbReference>
<evidence type="ECO:0000259" key="3">
    <source>
        <dbReference type="PROSITE" id="PS51186"/>
    </source>
</evidence>
<proteinExistence type="predicted"/>
<evidence type="ECO:0000313" key="4">
    <source>
        <dbReference type="EMBL" id="AKZ60370.1"/>
    </source>
</evidence>
<dbReference type="Proteomes" id="UP000061018">
    <property type="component" value="Chromosome"/>
</dbReference>
<reference evidence="5" key="1">
    <citation type="journal article" date="2015" name="J. Biotechnol.">
        <title>Complete genome sequence of Streptomyces ambofaciens ATCC 23877, the spiramycin producer.</title>
        <authorList>
            <person name="Thibessard A."/>
            <person name="Haas D."/>
            <person name="Gerbaud C."/>
            <person name="Aigle B."/>
            <person name="Lautru S."/>
            <person name="Pernodet J.L."/>
            <person name="Leblond P."/>
        </authorList>
    </citation>
    <scope>NUCLEOTIDE SEQUENCE [LARGE SCALE GENOMIC DNA]</scope>
    <source>
        <strain evidence="5">ATCC 23877 / 3486 / DSM 40053 / JCM 4204 / NBRC 12836 / NRRL B-2516</strain>
    </source>
</reference>
<evidence type="ECO:0000256" key="1">
    <source>
        <dbReference type="ARBA" id="ARBA00022679"/>
    </source>
</evidence>
<protein>
    <submittedName>
        <fullName evidence="4">Putative Acetyltransferase</fullName>
    </submittedName>
</protein>
<sequence>MQPRTASTADIPELIRLRAVALGSLGTEPGPADTPWRRNARNWFDERINRRDDFLCLVVGDRPGEPLLACGMAWVTYHLPGPHWPDGRRGYLDGIVTDAPARGRGYARRIVDELVDWLNGAGIHYIQLHTSQAGRPVYEAAGFVDGRYPGMDLITAPRDR</sequence>
<name>A0A0K2B4P3_STRA7</name>
<dbReference type="RefSeq" id="WP_063796805.1">
    <property type="nucleotide sequence ID" value="NZ_CP012382.1"/>
</dbReference>
<keyword evidence="1 4" id="KW-0808">Transferase</keyword>
<organism evidence="4 5">
    <name type="scientific">Streptomyces ambofaciens (strain ATCC 23877 / 3486 / DSM 40053 / JCM 4204 / NBRC 12836 / NRRL B-2516)</name>
    <dbReference type="NCBI Taxonomy" id="278992"/>
    <lineage>
        <taxon>Bacteria</taxon>
        <taxon>Bacillati</taxon>
        <taxon>Actinomycetota</taxon>
        <taxon>Actinomycetes</taxon>
        <taxon>Kitasatosporales</taxon>
        <taxon>Streptomycetaceae</taxon>
        <taxon>Streptomyces</taxon>
    </lineage>
</organism>
<dbReference type="PANTHER" id="PTHR43877">
    <property type="entry name" value="AMINOALKYLPHOSPHONATE N-ACETYLTRANSFERASE-RELATED-RELATED"/>
    <property type="match status" value="1"/>
</dbReference>
<dbReference type="PROSITE" id="PS51186">
    <property type="entry name" value="GNAT"/>
    <property type="match status" value="1"/>
</dbReference>
<dbReference type="Gene3D" id="3.40.630.30">
    <property type="match status" value="1"/>
</dbReference>
<dbReference type="CDD" id="cd04301">
    <property type="entry name" value="NAT_SF"/>
    <property type="match status" value="1"/>
</dbReference>
<dbReference type="SUPFAM" id="SSF55729">
    <property type="entry name" value="Acyl-CoA N-acyltransferases (Nat)"/>
    <property type="match status" value="1"/>
</dbReference>
<dbReference type="AlphaFoldDB" id="A0A0K2B4P3"/>
<dbReference type="InterPro" id="IPR000182">
    <property type="entry name" value="GNAT_dom"/>
</dbReference>
<dbReference type="STRING" id="1889.SAM40697_6611"/>
<dbReference type="KEGG" id="samb:SAM23877_7329"/>
<dbReference type="EMBL" id="CP012382">
    <property type="protein sequence ID" value="AKZ60370.1"/>
    <property type="molecule type" value="Genomic_DNA"/>
</dbReference>
<dbReference type="InterPro" id="IPR016181">
    <property type="entry name" value="Acyl_CoA_acyltransferase"/>
</dbReference>
<dbReference type="Pfam" id="PF00583">
    <property type="entry name" value="Acetyltransf_1"/>
    <property type="match status" value="1"/>
</dbReference>
<evidence type="ECO:0000313" key="5">
    <source>
        <dbReference type="Proteomes" id="UP000061018"/>
    </source>
</evidence>
<dbReference type="InterPro" id="IPR050832">
    <property type="entry name" value="Bact_Acetyltransf"/>
</dbReference>
<accession>A0A0K2B4P3</accession>
<feature type="domain" description="N-acetyltransferase" evidence="3">
    <location>
        <begin position="1"/>
        <end position="160"/>
    </location>
</feature>
<evidence type="ECO:0000256" key="2">
    <source>
        <dbReference type="ARBA" id="ARBA00023315"/>
    </source>
</evidence>
<gene>
    <name evidence="4" type="ORF">SAM23877_7329</name>
</gene>